<dbReference type="Gene3D" id="3.30.1950.10">
    <property type="entry name" value="wza like domain"/>
    <property type="match status" value="1"/>
</dbReference>
<evidence type="ECO:0000256" key="4">
    <source>
        <dbReference type="ARBA" id="ARBA00022452"/>
    </source>
</evidence>
<gene>
    <name evidence="17" type="ORF">H4K34_02540</name>
</gene>
<evidence type="ECO:0000256" key="14">
    <source>
        <dbReference type="ARBA" id="ARBA00023288"/>
    </source>
</evidence>
<evidence type="ECO:0000256" key="2">
    <source>
        <dbReference type="ARBA" id="ARBA00009450"/>
    </source>
</evidence>
<keyword evidence="4" id="KW-1134">Transmembrane beta strand</keyword>
<keyword evidence="18" id="KW-1185">Reference proteome</keyword>
<dbReference type="RefSeq" id="WP_210759266.1">
    <property type="nucleotide sequence ID" value="NZ_CP060139.1"/>
</dbReference>
<dbReference type="Pfam" id="PF22461">
    <property type="entry name" value="SLBB_2"/>
    <property type="match status" value="1"/>
</dbReference>
<keyword evidence="9" id="KW-0406">Ion transport</keyword>
<keyword evidence="10" id="KW-0626">Porin</keyword>
<keyword evidence="8" id="KW-0625">Polysaccharide transport</keyword>
<protein>
    <submittedName>
        <fullName evidence="17">Polysaccharide biosynthesis/export family protein</fullName>
    </submittedName>
</protein>
<accession>A0A7H0VG92</accession>
<organism evidence="17 18">
    <name type="scientific">Croceimicrobium hydrocarbonivorans</name>
    <dbReference type="NCBI Taxonomy" id="2761580"/>
    <lineage>
        <taxon>Bacteria</taxon>
        <taxon>Pseudomonadati</taxon>
        <taxon>Bacteroidota</taxon>
        <taxon>Flavobacteriia</taxon>
        <taxon>Flavobacteriales</taxon>
        <taxon>Owenweeksiaceae</taxon>
        <taxon>Croceimicrobium</taxon>
    </lineage>
</organism>
<dbReference type="EMBL" id="CP060139">
    <property type="protein sequence ID" value="QNR24740.1"/>
    <property type="molecule type" value="Genomic_DNA"/>
</dbReference>
<dbReference type="GO" id="GO:0006811">
    <property type="term" value="P:monoatomic ion transport"/>
    <property type="evidence" value="ECO:0007669"/>
    <property type="project" value="UniProtKB-KW"/>
</dbReference>
<dbReference type="GO" id="GO:0015159">
    <property type="term" value="F:polysaccharide transmembrane transporter activity"/>
    <property type="evidence" value="ECO:0007669"/>
    <property type="project" value="InterPro"/>
</dbReference>
<keyword evidence="14" id="KW-0449">Lipoprotein</keyword>
<dbReference type="GO" id="GO:0009279">
    <property type="term" value="C:cell outer membrane"/>
    <property type="evidence" value="ECO:0007669"/>
    <property type="project" value="UniProtKB-SubCell"/>
</dbReference>
<feature type="domain" description="SLBB" evidence="16">
    <location>
        <begin position="153"/>
        <end position="232"/>
    </location>
</feature>
<keyword evidence="3" id="KW-0813">Transport</keyword>
<evidence type="ECO:0000259" key="16">
    <source>
        <dbReference type="Pfam" id="PF22461"/>
    </source>
</evidence>
<dbReference type="PANTHER" id="PTHR33619:SF3">
    <property type="entry name" value="POLYSACCHARIDE EXPORT PROTEIN GFCE-RELATED"/>
    <property type="match status" value="1"/>
</dbReference>
<evidence type="ECO:0000256" key="3">
    <source>
        <dbReference type="ARBA" id="ARBA00022448"/>
    </source>
</evidence>
<evidence type="ECO:0000256" key="9">
    <source>
        <dbReference type="ARBA" id="ARBA00023065"/>
    </source>
</evidence>
<dbReference type="GO" id="GO:0046930">
    <property type="term" value="C:pore complex"/>
    <property type="evidence" value="ECO:0007669"/>
    <property type="project" value="UniProtKB-KW"/>
</dbReference>
<dbReference type="Pfam" id="PF02563">
    <property type="entry name" value="Poly_export"/>
    <property type="match status" value="1"/>
</dbReference>
<evidence type="ECO:0000256" key="5">
    <source>
        <dbReference type="ARBA" id="ARBA00022597"/>
    </source>
</evidence>
<keyword evidence="7" id="KW-0732">Signal</keyword>
<reference evidence="17 18" key="1">
    <citation type="submission" date="2020-08" db="EMBL/GenBank/DDBJ databases">
        <title>Croceimicrobium hydrocarbonivorans gen. nov., sp. nov., a novel marine bacterium isolated from a bacterial consortium that degrades polyethylene terephthalate.</title>
        <authorList>
            <person name="Liu R."/>
        </authorList>
    </citation>
    <scope>NUCLEOTIDE SEQUENCE [LARGE SCALE GENOMIC DNA]</scope>
    <source>
        <strain evidence="17 18">A20-9</strain>
    </source>
</reference>
<evidence type="ECO:0000256" key="1">
    <source>
        <dbReference type="ARBA" id="ARBA00004571"/>
    </source>
</evidence>
<evidence type="ECO:0000256" key="11">
    <source>
        <dbReference type="ARBA" id="ARBA00023136"/>
    </source>
</evidence>
<dbReference type="PANTHER" id="PTHR33619">
    <property type="entry name" value="POLYSACCHARIDE EXPORT PROTEIN GFCE-RELATED"/>
    <property type="match status" value="1"/>
</dbReference>
<evidence type="ECO:0000256" key="8">
    <source>
        <dbReference type="ARBA" id="ARBA00023047"/>
    </source>
</evidence>
<keyword evidence="6" id="KW-0812">Transmembrane</keyword>
<dbReference type="AlphaFoldDB" id="A0A7H0VG92"/>
<comment type="similarity">
    <text evidence="2">Belongs to the BexD/CtrA/VexA family.</text>
</comment>
<dbReference type="Proteomes" id="UP000516305">
    <property type="component" value="Chromosome"/>
</dbReference>
<comment type="subcellular location">
    <subcellularLocation>
        <location evidence="1">Cell outer membrane</location>
        <topology evidence="1">Multi-pass membrane protein</topology>
    </subcellularLocation>
</comment>
<dbReference type="PROSITE" id="PS51257">
    <property type="entry name" value="PROKAR_LIPOPROTEIN"/>
    <property type="match status" value="1"/>
</dbReference>
<evidence type="ECO:0000256" key="13">
    <source>
        <dbReference type="ARBA" id="ARBA00023237"/>
    </source>
</evidence>
<sequence length="272" mass="30359">MTRTKSKLWSHFLKVTLYSLLLIGAIGCVPTKRLTYLQQEEGSSKEYKLERNAYRVQPNDILSITIRTYDAETSQLFNIANMGQPNALQAGDILFYLQGYSIDLNGEISIPIVGNLKVVDYTIEEIQTMVETELEKYFTEESINVTVQLAGIRFSIVGEVARPGKYVVYQNQVNIFEALASAGDITIVGDRKEVMIVRQNPDGVKTFVLDLTDANVINDSRYFIQPNDVINVKPLPQKSFGIGTTGFQTFSQLLSVLASTITLIIAINSLNN</sequence>
<dbReference type="InterPro" id="IPR049712">
    <property type="entry name" value="Poly_export"/>
</dbReference>
<evidence type="ECO:0000256" key="12">
    <source>
        <dbReference type="ARBA" id="ARBA00023139"/>
    </source>
</evidence>
<evidence type="ECO:0000256" key="6">
    <source>
        <dbReference type="ARBA" id="ARBA00022692"/>
    </source>
</evidence>
<name>A0A7H0VG92_9FLAO</name>
<evidence type="ECO:0000256" key="7">
    <source>
        <dbReference type="ARBA" id="ARBA00022729"/>
    </source>
</evidence>
<evidence type="ECO:0000259" key="15">
    <source>
        <dbReference type="Pfam" id="PF02563"/>
    </source>
</evidence>
<dbReference type="Gene3D" id="3.10.560.10">
    <property type="entry name" value="Outer membrane lipoprotein wza domain like"/>
    <property type="match status" value="2"/>
</dbReference>
<keyword evidence="12" id="KW-0564">Palmitate</keyword>
<proteinExistence type="inferred from homology"/>
<keyword evidence="13" id="KW-0998">Cell outer membrane</keyword>
<dbReference type="GO" id="GO:0015288">
    <property type="term" value="F:porin activity"/>
    <property type="evidence" value="ECO:0007669"/>
    <property type="project" value="UniProtKB-KW"/>
</dbReference>
<dbReference type="InterPro" id="IPR003715">
    <property type="entry name" value="Poly_export_N"/>
</dbReference>
<dbReference type="InterPro" id="IPR054765">
    <property type="entry name" value="SLBB_dom"/>
</dbReference>
<evidence type="ECO:0000313" key="17">
    <source>
        <dbReference type="EMBL" id="QNR24740.1"/>
    </source>
</evidence>
<evidence type="ECO:0000256" key="10">
    <source>
        <dbReference type="ARBA" id="ARBA00023114"/>
    </source>
</evidence>
<dbReference type="KEGG" id="chyd:H4K34_02540"/>
<evidence type="ECO:0000313" key="18">
    <source>
        <dbReference type="Proteomes" id="UP000516305"/>
    </source>
</evidence>
<keyword evidence="5" id="KW-0762">Sugar transport</keyword>
<keyword evidence="11" id="KW-0472">Membrane</keyword>
<feature type="domain" description="Polysaccharide export protein N-terminal" evidence="15">
    <location>
        <begin position="51"/>
        <end position="147"/>
    </location>
</feature>